<dbReference type="GO" id="GO:0061928">
    <property type="term" value="F:glutathione specific gamma-glutamylcyclotransferase activity"/>
    <property type="evidence" value="ECO:0007669"/>
    <property type="project" value="UniProtKB-EC"/>
</dbReference>
<accession>A0AAD5T1P3</accession>
<keyword evidence="2" id="KW-0456">Lyase</keyword>
<evidence type="ECO:0000256" key="2">
    <source>
        <dbReference type="ARBA" id="ARBA00023239"/>
    </source>
</evidence>
<evidence type="ECO:0000256" key="1">
    <source>
        <dbReference type="ARBA" id="ARBA00012344"/>
    </source>
</evidence>
<proteinExistence type="predicted"/>
<organism evidence="3 4">
    <name type="scientific">Physocladia obscura</name>
    <dbReference type="NCBI Taxonomy" id="109957"/>
    <lineage>
        <taxon>Eukaryota</taxon>
        <taxon>Fungi</taxon>
        <taxon>Fungi incertae sedis</taxon>
        <taxon>Chytridiomycota</taxon>
        <taxon>Chytridiomycota incertae sedis</taxon>
        <taxon>Chytridiomycetes</taxon>
        <taxon>Chytridiales</taxon>
        <taxon>Chytriomycetaceae</taxon>
        <taxon>Physocladia</taxon>
    </lineage>
</organism>
<dbReference type="GO" id="GO:0006751">
    <property type="term" value="P:glutathione catabolic process"/>
    <property type="evidence" value="ECO:0007669"/>
    <property type="project" value="InterPro"/>
</dbReference>
<name>A0AAD5T1P3_9FUNG</name>
<protein>
    <recommendedName>
        <fullName evidence="1">glutathione-specific gamma-glutamylcyclotransferase</fullName>
        <ecNumber evidence="1">4.3.2.7</ecNumber>
    </recommendedName>
</protein>
<dbReference type="InterPro" id="IPR006840">
    <property type="entry name" value="ChaC"/>
</dbReference>
<dbReference type="CDD" id="cd06661">
    <property type="entry name" value="GGCT_like"/>
    <property type="match status" value="1"/>
</dbReference>
<dbReference type="AlphaFoldDB" id="A0AAD5T1P3"/>
<reference evidence="3" key="1">
    <citation type="submission" date="2020-05" db="EMBL/GenBank/DDBJ databases">
        <title>Phylogenomic resolution of chytrid fungi.</title>
        <authorList>
            <person name="Stajich J.E."/>
            <person name="Amses K."/>
            <person name="Simmons R."/>
            <person name="Seto K."/>
            <person name="Myers J."/>
            <person name="Bonds A."/>
            <person name="Quandt C.A."/>
            <person name="Barry K."/>
            <person name="Liu P."/>
            <person name="Grigoriev I."/>
            <person name="Longcore J.E."/>
            <person name="James T.Y."/>
        </authorList>
    </citation>
    <scope>NUCLEOTIDE SEQUENCE</scope>
    <source>
        <strain evidence="3">JEL0513</strain>
    </source>
</reference>
<comment type="caution">
    <text evidence="3">The sequence shown here is derived from an EMBL/GenBank/DDBJ whole genome shotgun (WGS) entry which is preliminary data.</text>
</comment>
<keyword evidence="4" id="KW-1185">Reference proteome</keyword>
<dbReference type="Proteomes" id="UP001211907">
    <property type="component" value="Unassembled WGS sequence"/>
</dbReference>
<dbReference type="EC" id="4.3.2.7" evidence="1"/>
<dbReference type="InterPro" id="IPR036568">
    <property type="entry name" value="GGCT-like_sf"/>
</dbReference>
<evidence type="ECO:0000313" key="4">
    <source>
        <dbReference type="Proteomes" id="UP001211907"/>
    </source>
</evidence>
<dbReference type="GO" id="GO:0005737">
    <property type="term" value="C:cytoplasm"/>
    <property type="evidence" value="ECO:0007669"/>
    <property type="project" value="TreeGrafter"/>
</dbReference>
<dbReference type="SUPFAM" id="SSF110857">
    <property type="entry name" value="Gamma-glutamyl cyclotransferase-like"/>
    <property type="match status" value="1"/>
</dbReference>
<sequence length="263" mass="29285">MASSIQASLLLPLAEQQGTWVFGYGSLIWKIDFPYERRVVCHVRGLHRRFWQGSHDHRGTPTAPGRVVTLVGHDEYMSKWRAIDSTPAPPLDNDAFGANSLNIDSDSALERCFGVAYKLPRKEVDRVLAHLDFREKNGYSAHSVPIYTDSSNDPFAIARVYIGNTDNVAFLGPASVPVLASHIVRARGPSGRNIDYFLNLCAAVRVISSHNPDVHLSALEERVRTLAVVEKVAITEPNEDALQNLQKLVETGRTGLFSNRYYE</sequence>
<evidence type="ECO:0000313" key="3">
    <source>
        <dbReference type="EMBL" id="KAJ3119921.1"/>
    </source>
</evidence>
<dbReference type="Pfam" id="PF04752">
    <property type="entry name" value="ChaC"/>
    <property type="match status" value="1"/>
</dbReference>
<dbReference type="Gene3D" id="3.10.490.10">
    <property type="entry name" value="Gamma-glutamyl cyclotransferase-like"/>
    <property type="match status" value="1"/>
</dbReference>
<dbReference type="InterPro" id="IPR013024">
    <property type="entry name" value="GGCT-like"/>
</dbReference>
<dbReference type="EMBL" id="JADGJH010001013">
    <property type="protein sequence ID" value="KAJ3119921.1"/>
    <property type="molecule type" value="Genomic_DNA"/>
</dbReference>
<dbReference type="PANTHER" id="PTHR12192:SF2">
    <property type="entry name" value="GLUTATHIONE-SPECIFIC GAMMA-GLUTAMYLCYCLOTRANSFERASE 2"/>
    <property type="match status" value="1"/>
</dbReference>
<dbReference type="PANTHER" id="PTHR12192">
    <property type="entry name" value="CATION TRANSPORT PROTEIN CHAC-RELATED"/>
    <property type="match status" value="1"/>
</dbReference>
<gene>
    <name evidence="3" type="primary">CHAC2</name>
    <name evidence="3" type="ORF">HK100_000108</name>
</gene>